<dbReference type="GO" id="GO:0016787">
    <property type="term" value="F:hydrolase activity"/>
    <property type="evidence" value="ECO:0007669"/>
    <property type="project" value="UniProtKB-KW"/>
</dbReference>
<gene>
    <name evidence="3" type="ORF">FPZ12_040350</name>
</gene>
<evidence type="ECO:0000313" key="4">
    <source>
        <dbReference type="Proteomes" id="UP000319769"/>
    </source>
</evidence>
<evidence type="ECO:0000259" key="2">
    <source>
        <dbReference type="Pfam" id="PF20434"/>
    </source>
</evidence>
<evidence type="ECO:0000313" key="3">
    <source>
        <dbReference type="EMBL" id="KAA9150849.1"/>
    </source>
</evidence>
<proteinExistence type="predicted"/>
<dbReference type="SUPFAM" id="SSF53474">
    <property type="entry name" value="alpha/beta-Hydrolases"/>
    <property type="match status" value="1"/>
</dbReference>
<reference evidence="3" key="1">
    <citation type="submission" date="2019-09" db="EMBL/GenBank/DDBJ databases">
        <authorList>
            <person name="Teo W.F.A."/>
            <person name="Duangmal K."/>
        </authorList>
    </citation>
    <scope>NUCLEOTIDE SEQUENCE [LARGE SCALE GENOMIC DNA]</scope>
    <source>
        <strain evidence="3">K81G1</strain>
    </source>
</reference>
<dbReference type="InterPro" id="IPR050300">
    <property type="entry name" value="GDXG_lipolytic_enzyme"/>
</dbReference>
<dbReference type="Gene3D" id="3.40.50.1820">
    <property type="entry name" value="alpha/beta hydrolase"/>
    <property type="match status" value="1"/>
</dbReference>
<dbReference type="PANTHER" id="PTHR48081:SF13">
    <property type="entry name" value="ALPHA_BETA HYDROLASE"/>
    <property type="match status" value="1"/>
</dbReference>
<evidence type="ECO:0000256" key="1">
    <source>
        <dbReference type="ARBA" id="ARBA00022801"/>
    </source>
</evidence>
<dbReference type="OrthoDB" id="9803828at2"/>
<feature type="domain" description="BD-FAE-like" evidence="2">
    <location>
        <begin position="44"/>
        <end position="241"/>
    </location>
</feature>
<accession>A0A5N0UQ97</accession>
<comment type="caution">
    <text evidence="3">The sequence shown here is derived from an EMBL/GenBank/DDBJ whole genome shotgun (WGS) entry which is preliminary data.</text>
</comment>
<dbReference type="Pfam" id="PF20434">
    <property type="entry name" value="BD-FAE"/>
    <property type="match status" value="1"/>
</dbReference>
<dbReference type="EMBL" id="VMNW02000111">
    <property type="protein sequence ID" value="KAA9150849.1"/>
    <property type="molecule type" value="Genomic_DNA"/>
</dbReference>
<keyword evidence="1 3" id="KW-0378">Hydrolase</keyword>
<protein>
    <submittedName>
        <fullName evidence="3">Alpha/beta hydrolase</fullName>
    </submittedName>
</protein>
<keyword evidence="4" id="KW-1185">Reference proteome</keyword>
<dbReference type="AlphaFoldDB" id="A0A5N0UQ97"/>
<name>A0A5N0UQ97_9PSEU</name>
<organism evidence="3 4">
    <name type="scientific">Amycolatopsis acidicola</name>
    <dbReference type="NCBI Taxonomy" id="2596893"/>
    <lineage>
        <taxon>Bacteria</taxon>
        <taxon>Bacillati</taxon>
        <taxon>Actinomycetota</taxon>
        <taxon>Actinomycetes</taxon>
        <taxon>Pseudonocardiales</taxon>
        <taxon>Pseudonocardiaceae</taxon>
        <taxon>Amycolatopsis</taxon>
    </lineage>
</organism>
<sequence>MAVVSGLSHVLASPHPDFAPIPEDPGVLRGIPYRDTPGGRPLELDLWRPEGTDPLPLLVFVHGGGWRRGRRDDMGLRMREWTPGPFARLAAAGFAVASVDYRLSGEAVFPAALDDVRAAVRWLSLRARELRIDPDRLVVWGESAGGHLASLLALTEPAVRGAVIWYGPSDLQTPREGFDPAAPHTPEALLLGAAPAAVPGLAREASPIDHVHEDAPPFLLMHGLRDSMVPYGHSEDLAAALPRAELRLVPDADHVWYGLPDEQVAQIFLDSLDFALSHAG</sequence>
<dbReference type="PANTHER" id="PTHR48081">
    <property type="entry name" value="AB HYDROLASE SUPERFAMILY PROTEIN C4A8.06C"/>
    <property type="match status" value="1"/>
</dbReference>
<dbReference type="Proteomes" id="UP000319769">
    <property type="component" value="Unassembled WGS sequence"/>
</dbReference>
<dbReference type="InterPro" id="IPR029058">
    <property type="entry name" value="AB_hydrolase_fold"/>
</dbReference>
<dbReference type="InterPro" id="IPR049492">
    <property type="entry name" value="BD-FAE-like_dom"/>
</dbReference>